<accession>A0A811JSP8</accession>
<protein>
    <submittedName>
        <fullName evidence="2">Uncharacterized protein</fullName>
    </submittedName>
</protein>
<dbReference type="EMBL" id="CAJFCW020000001">
    <property type="protein sequence ID" value="CAG9081918.1"/>
    <property type="molecule type" value="Genomic_DNA"/>
</dbReference>
<sequence length="166" mass="18568">MPYGETHATTAGGEAEQNVDLGYKTFTPGGITRPAMKIKLWSHRSRREDRPRANRNGEKGRCNVSCTSVGAEKGTPKGNVRRLHSHKAAALYGGLRRETFGNSPQAATNPFLPNFARERNIKQQRNRRRTRCAGDDETQDVQFFLILVTFMLEAALDSSVNHKNLL</sequence>
<evidence type="ECO:0000313" key="2">
    <source>
        <dbReference type="EMBL" id="CAD5206474.1"/>
    </source>
</evidence>
<dbReference type="EMBL" id="CAJFDH010000001">
    <property type="protein sequence ID" value="CAD5206474.1"/>
    <property type="molecule type" value="Genomic_DNA"/>
</dbReference>
<reference evidence="2" key="1">
    <citation type="submission" date="2020-09" db="EMBL/GenBank/DDBJ databases">
        <authorList>
            <person name="Kikuchi T."/>
        </authorList>
    </citation>
    <scope>NUCLEOTIDE SEQUENCE</scope>
    <source>
        <strain evidence="2">SH1</strain>
    </source>
</reference>
<dbReference type="Proteomes" id="UP000783686">
    <property type="component" value="Unassembled WGS sequence"/>
</dbReference>
<feature type="region of interest" description="Disordered" evidence="1">
    <location>
        <begin position="42"/>
        <end position="79"/>
    </location>
</feature>
<gene>
    <name evidence="2" type="ORF">BOKJ2_LOCUS1158</name>
</gene>
<organism evidence="2 3">
    <name type="scientific">Bursaphelenchus okinawaensis</name>
    <dbReference type="NCBI Taxonomy" id="465554"/>
    <lineage>
        <taxon>Eukaryota</taxon>
        <taxon>Metazoa</taxon>
        <taxon>Ecdysozoa</taxon>
        <taxon>Nematoda</taxon>
        <taxon>Chromadorea</taxon>
        <taxon>Rhabditida</taxon>
        <taxon>Tylenchina</taxon>
        <taxon>Tylenchomorpha</taxon>
        <taxon>Aphelenchoidea</taxon>
        <taxon>Aphelenchoididae</taxon>
        <taxon>Bursaphelenchus</taxon>
    </lineage>
</organism>
<evidence type="ECO:0000313" key="3">
    <source>
        <dbReference type="Proteomes" id="UP000614601"/>
    </source>
</evidence>
<keyword evidence="3" id="KW-1185">Reference proteome</keyword>
<feature type="compositionally biased region" description="Basic and acidic residues" evidence="1">
    <location>
        <begin position="46"/>
        <end position="61"/>
    </location>
</feature>
<comment type="caution">
    <text evidence="2">The sequence shown here is derived from an EMBL/GenBank/DDBJ whole genome shotgun (WGS) entry which is preliminary data.</text>
</comment>
<dbReference type="Proteomes" id="UP000614601">
    <property type="component" value="Unassembled WGS sequence"/>
</dbReference>
<evidence type="ECO:0000256" key="1">
    <source>
        <dbReference type="SAM" id="MobiDB-lite"/>
    </source>
</evidence>
<proteinExistence type="predicted"/>
<dbReference type="AlphaFoldDB" id="A0A811JSP8"/>
<name>A0A811JSP8_9BILA</name>